<dbReference type="GO" id="GO:0005975">
    <property type="term" value="P:carbohydrate metabolic process"/>
    <property type="evidence" value="ECO:0007669"/>
    <property type="project" value="InterPro"/>
</dbReference>
<dbReference type="InterPro" id="IPR008979">
    <property type="entry name" value="Galactose-bd-like_sf"/>
</dbReference>
<gene>
    <name evidence="8" type="ORF">HMPREF9442_01115</name>
</gene>
<dbReference type="InterPro" id="IPR017853">
    <property type="entry name" value="GH"/>
</dbReference>
<reference evidence="8 9" key="1">
    <citation type="submission" date="2011-02" db="EMBL/GenBank/DDBJ databases">
        <authorList>
            <person name="Weinstock G."/>
            <person name="Sodergren E."/>
            <person name="Clifton S."/>
            <person name="Fulton L."/>
            <person name="Fulton B."/>
            <person name="Courtney L."/>
            <person name="Fronick C."/>
            <person name="Harrison M."/>
            <person name="Strong C."/>
            <person name="Farmer C."/>
            <person name="Delahaunty K."/>
            <person name="Markovic C."/>
            <person name="Hall O."/>
            <person name="Minx P."/>
            <person name="Tomlinson C."/>
            <person name="Mitreva M."/>
            <person name="Hou S."/>
            <person name="Chen J."/>
            <person name="Wollam A."/>
            <person name="Pepin K.H."/>
            <person name="Johnson M."/>
            <person name="Bhonagiri V."/>
            <person name="Zhang X."/>
            <person name="Suruliraj S."/>
            <person name="Warren W."/>
            <person name="Chinwalla A."/>
            <person name="Mardis E.R."/>
            <person name="Wilson R.K."/>
        </authorList>
    </citation>
    <scope>NUCLEOTIDE SEQUENCE [LARGE SCALE GENOMIC DNA]</scope>
    <source>
        <strain evidence="8 9">YIT 11841</strain>
    </source>
</reference>
<feature type="domain" description="Glycoside hydrolase family 2 immunoglobulin-like beta-sandwich" evidence="4">
    <location>
        <begin position="203"/>
        <end position="307"/>
    </location>
</feature>
<name>F3QSF7_9BACT</name>
<dbReference type="InterPro" id="IPR006102">
    <property type="entry name" value="Ig-like_GH2"/>
</dbReference>
<dbReference type="InterPro" id="IPR013783">
    <property type="entry name" value="Ig-like_fold"/>
</dbReference>
<dbReference type="STRING" id="762982.HMPREF9442_01115"/>
<dbReference type="InterPro" id="IPR006104">
    <property type="entry name" value="Glyco_hydro_2_N"/>
</dbReference>
<protein>
    <submittedName>
        <fullName evidence="8">Glycosyl hydrolase family 2, sugar binding domain protein</fullName>
    </submittedName>
</protein>
<keyword evidence="3" id="KW-0326">Glycosidase</keyword>
<dbReference type="InterPro" id="IPR051913">
    <property type="entry name" value="GH2_Domain-Containing"/>
</dbReference>
<dbReference type="SUPFAM" id="SSF49303">
    <property type="entry name" value="beta-Galactosidase/glucuronidase domain"/>
    <property type="match status" value="1"/>
</dbReference>
<dbReference type="Pfam" id="PF16355">
    <property type="entry name" value="DUF4982"/>
    <property type="match status" value="1"/>
</dbReference>
<feature type="domain" description="DUF4982" evidence="7">
    <location>
        <begin position="625"/>
        <end position="679"/>
    </location>
</feature>
<dbReference type="PANTHER" id="PTHR42732:SF1">
    <property type="entry name" value="BETA-MANNOSIDASE"/>
    <property type="match status" value="1"/>
</dbReference>
<comment type="similarity">
    <text evidence="1">Belongs to the glycosyl hydrolase 2 family.</text>
</comment>
<keyword evidence="2 8" id="KW-0378">Hydrolase</keyword>
<dbReference type="InterPro" id="IPR006101">
    <property type="entry name" value="Glyco_hydro_2"/>
</dbReference>
<sequence length="689" mass="78017">MMALIFDIILYMQLNLLEPMNVLKVRSVALAMFCACLSVPVAGQLRQQSFLSEKWDFRLDRDGAEDVWEQVDVPHTWNAKDGTSPDYYRGDGTYRYTLSISPAMMKKRIFLRFEAASQKAEVKVNGREVGEHVGGFNAFCFEITPYVHAGENLLEVAVSNRKELNIAPLEGDFTVFGGIYRPVSLLLLPKTCITPLDYASSGVYVSQQVNERRADLSVVTKVDNGLKRVKELSVKADVFDAAGKLVATATTSQATEGQARLDFTNRLTVDNPMLWDGRKSPYLYRVFVELKRGKEVLDTLSQYVGLRSFRVDAEKGFILNGKPYKIKGVNRHQDRPDKGWAISSADHREDMSLIKEIGANGIRLAHYPHSDEFYTLCDREGMLVWAEIPLVGKALDTPEFTENMKTELTELVRQNFNHPSIFCWSLSNELSKGDVKGLISELNDVAHREDPGRLTVLASNVEGRPENTVPDLLAFNTYPGWYWAEPSEMKPTLERWNRKGGGKGIAVSEYGAGANVWHHWQTGKKTPKADGVFHPEEWQATVHEQTYDAIKRCGFAWGSFVWNMFDFASASRNEGDMPGMNDKGLVSYDRKIRKDAFYFYQSEWSEEPVVHITSRRDVARRDSLTDVKVYTNCETVRLKVNGKDCGSPERDGSVCIWRKVGLKHGENQVEAFGHRGGQEFSDRCKWVLF</sequence>
<feature type="domain" description="Glycoside hydrolase family 2 catalytic" evidence="5">
    <location>
        <begin position="315"/>
        <end position="598"/>
    </location>
</feature>
<organism evidence="8 9">
    <name type="scientific">Paraprevotella xylaniphila YIT 11841</name>
    <dbReference type="NCBI Taxonomy" id="762982"/>
    <lineage>
        <taxon>Bacteria</taxon>
        <taxon>Pseudomonadati</taxon>
        <taxon>Bacteroidota</taxon>
        <taxon>Bacteroidia</taxon>
        <taxon>Bacteroidales</taxon>
        <taxon>Prevotellaceae</taxon>
        <taxon>Paraprevotella</taxon>
    </lineage>
</organism>
<evidence type="ECO:0000259" key="6">
    <source>
        <dbReference type="Pfam" id="PF02837"/>
    </source>
</evidence>
<dbReference type="Pfam" id="PF00703">
    <property type="entry name" value="Glyco_hydro_2"/>
    <property type="match status" value="1"/>
</dbReference>
<dbReference type="HOGENOM" id="CLU_006501_5_0_10"/>
<evidence type="ECO:0000256" key="3">
    <source>
        <dbReference type="ARBA" id="ARBA00023295"/>
    </source>
</evidence>
<dbReference type="AlphaFoldDB" id="F3QSF7"/>
<dbReference type="GO" id="GO:0004553">
    <property type="term" value="F:hydrolase activity, hydrolyzing O-glycosyl compounds"/>
    <property type="evidence" value="ECO:0007669"/>
    <property type="project" value="InterPro"/>
</dbReference>
<accession>F3QSF7</accession>
<evidence type="ECO:0000256" key="1">
    <source>
        <dbReference type="ARBA" id="ARBA00007401"/>
    </source>
</evidence>
<dbReference type="Gene3D" id="2.60.120.260">
    <property type="entry name" value="Galactose-binding domain-like"/>
    <property type="match status" value="1"/>
</dbReference>
<evidence type="ECO:0000313" key="9">
    <source>
        <dbReference type="Proteomes" id="UP000005546"/>
    </source>
</evidence>
<dbReference type="Pfam" id="PF02837">
    <property type="entry name" value="Glyco_hydro_2_N"/>
    <property type="match status" value="1"/>
</dbReference>
<comment type="caution">
    <text evidence="8">The sequence shown here is derived from an EMBL/GenBank/DDBJ whole genome shotgun (WGS) entry which is preliminary data.</text>
</comment>
<evidence type="ECO:0000259" key="4">
    <source>
        <dbReference type="Pfam" id="PF00703"/>
    </source>
</evidence>
<dbReference type="Gene3D" id="3.20.20.80">
    <property type="entry name" value="Glycosidases"/>
    <property type="match status" value="1"/>
</dbReference>
<keyword evidence="9" id="KW-1185">Reference proteome</keyword>
<dbReference type="PANTHER" id="PTHR42732">
    <property type="entry name" value="BETA-GALACTOSIDASE"/>
    <property type="match status" value="1"/>
</dbReference>
<dbReference type="SUPFAM" id="SSF51445">
    <property type="entry name" value="(Trans)glycosidases"/>
    <property type="match status" value="1"/>
</dbReference>
<dbReference type="SUPFAM" id="SSF49785">
    <property type="entry name" value="Galactose-binding domain-like"/>
    <property type="match status" value="1"/>
</dbReference>
<dbReference type="PRINTS" id="PR00132">
    <property type="entry name" value="GLHYDRLASE2"/>
</dbReference>
<evidence type="ECO:0000256" key="2">
    <source>
        <dbReference type="ARBA" id="ARBA00022801"/>
    </source>
</evidence>
<proteinExistence type="inferred from homology"/>
<dbReference type="InterPro" id="IPR006103">
    <property type="entry name" value="Glyco_hydro_2_cat"/>
</dbReference>
<dbReference type="Gene3D" id="2.60.40.10">
    <property type="entry name" value="Immunoglobulins"/>
    <property type="match status" value="2"/>
</dbReference>
<evidence type="ECO:0000259" key="5">
    <source>
        <dbReference type="Pfam" id="PF02836"/>
    </source>
</evidence>
<dbReference type="InterPro" id="IPR036156">
    <property type="entry name" value="Beta-gal/glucu_dom_sf"/>
</dbReference>
<dbReference type="eggNOG" id="COG3250">
    <property type="taxonomic scope" value="Bacteria"/>
</dbReference>
<dbReference type="Proteomes" id="UP000005546">
    <property type="component" value="Unassembled WGS sequence"/>
</dbReference>
<dbReference type="Pfam" id="PF02836">
    <property type="entry name" value="Glyco_hydro_2_C"/>
    <property type="match status" value="1"/>
</dbReference>
<dbReference type="InterPro" id="IPR032311">
    <property type="entry name" value="DUF4982"/>
</dbReference>
<feature type="domain" description="Glycosyl hydrolases family 2 sugar binding" evidence="6">
    <location>
        <begin position="68"/>
        <end position="189"/>
    </location>
</feature>
<dbReference type="EMBL" id="AFBR01000028">
    <property type="protein sequence ID" value="EGG55244.1"/>
    <property type="molecule type" value="Genomic_DNA"/>
</dbReference>
<evidence type="ECO:0000259" key="7">
    <source>
        <dbReference type="Pfam" id="PF16355"/>
    </source>
</evidence>
<evidence type="ECO:0000313" key="8">
    <source>
        <dbReference type="EMBL" id="EGG55244.1"/>
    </source>
</evidence>